<dbReference type="Proteomes" id="UP000002029">
    <property type="component" value="Chromosome"/>
</dbReference>
<organism evidence="1 2">
    <name type="scientific">Streptosporangium roseum (strain ATCC 12428 / DSM 43021 / JCM 3005 / KCTC 9067 / NCIMB 10171 / NRRL 2505 / NI 9100)</name>
    <dbReference type="NCBI Taxonomy" id="479432"/>
    <lineage>
        <taxon>Bacteria</taxon>
        <taxon>Bacillati</taxon>
        <taxon>Actinomycetota</taxon>
        <taxon>Actinomycetes</taxon>
        <taxon>Streptosporangiales</taxon>
        <taxon>Streptosporangiaceae</taxon>
        <taxon>Streptosporangium</taxon>
    </lineage>
</organism>
<gene>
    <name evidence="1" type="ordered locus">Sros_7949</name>
</gene>
<evidence type="ECO:0000313" key="2">
    <source>
        <dbReference type="Proteomes" id="UP000002029"/>
    </source>
</evidence>
<evidence type="ECO:0000313" key="1">
    <source>
        <dbReference type="EMBL" id="ACZ90605.1"/>
    </source>
</evidence>
<dbReference type="RefSeq" id="WP_012894335.1">
    <property type="nucleotide sequence ID" value="NC_013595.1"/>
</dbReference>
<dbReference type="KEGG" id="sro:Sros_7949"/>
<protein>
    <submittedName>
        <fullName evidence="1">Uncharacterized protein</fullName>
    </submittedName>
</protein>
<dbReference type="EMBL" id="CP001814">
    <property type="protein sequence ID" value="ACZ90605.1"/>
    <property type="molecule type" value="Genomic_DNA"/>
</dbReference>
<sequence>MRAREELWFLTPTPLGVWRFENARPRRSGAHPSLRARIASATFFAVRRR</sequence>
<proteinExistence type="predicted"/>
<dbReference type="STRING" id="479432.Sros_7949"/>
<name>D2AUF0_STRRD</name>
<accession>D2AUF0</accession>
<reference evidence="1 2" key="1">
    <citation type="journal article" date="2010" name="Stand. Genomic Sci.">
        <title>Complete genome sequence of Streptosporangium roseum type strain (NI 9100).</title>
        <authorList>
            <person name="Nolan M."/>
            <person name="Sikorski J."/>
            <person name="Jando M."/>
            <person name="Lucas S."/>
            <person name="Lapidus A."/>
            <person name="Glavina Del Rio T."/>
            <person name="Chen F."/>
            <person name="Tice H."/>
            <person name="Pitluck S."/>
            <person name="Cheng J.F."/>
            <person name="Chertkov O."/>
            <person name="Sims D."/>
            <person name="Meincke L."/>
            <person name="Brettin T."/>
            <person name="Han C."/>
            <person name="Detter J.C."/>
            <person name="Bruce D."/>
            <person name="Goodwin L."/>
            <person name="Land M."/>
            <person name="Hauser L."/>
            <person name="Chang Y.J."/>
            <person name="Jeffries C.D."/>
            <person name="Ivanova N."/>
            <person name="Mavromatis K."/>
            <person name="Mikhailova N."/>
            <person name="Chen A."/>
            <person name="Palaniappan K."/>
            <person name="Chain P."/>
            <person name="Rohde M."/>
            <person name="Goker M."/>
            <person name="Bristow J."/>
            <person name="Eisen J.A."/>
            <person name="Markowitz V."/>
            <person name="Hugenholtz P."/>
            <person name="Kyrpides N.C."/>
            <person name="Klenk H.P."/>
        </authorList>
    </citation>
    <scope>NUCLEOTIDE SEQUENCE [LARGE SCALE GENOMIC DNA]</scope>
    <source>
        <strain evidence="2">ATCC 12428 / DSM 43021 / JCM 3005 / NI 9100</strain>
    </source>
</reference>
<keyword evidence="2" id="KW-1185">Reference proteome</keyword>
<dbReference type="HOGENOM" id="CLU_3141344_0_0_11"/>
<dbReference type="AlphaFoldDB" id="D2AUF0"/>